<dbReference type="RefSeq" id="WP_095089083.1">
    <property type="nucleotide sequence ID" value="NZ_BMDM01000001.1"/>
</dbReference>
<dbReference type="PANTHER" id="PTHR43792">
    <property type="entry name" value="GNAT FAMILY, PUTATIVE (AFU_ORTHOLOGUE AFUA_3G00765)-RELATED-RELATED"/>
    <property type="match status" value="1"/>
</dbReference>
<name>A0A239ZWL3_9STAP</name>
<comment type="similarity">
    <text evidence="3">Belongs to the acetyltransferase family. RimJ subfamily.</text>
</comment>
<evidence type="ECO:0000259" key="4">
    <source>
        <dbReference type="PROSITE" id="PS51186"/>
    </source>
</evidence>
<dbReference type="Gene3D" id="3.40.630.30">
    <property type="match status" value="1"/>
</dbReference>
<dbReference type="Proteomes" id="UP000242084">
    <property type="component" value="Chromosome 1"/>
</dbReference>
<organism evidence="5 6">
    <name type="scientific">Mammaliicoccus stepanovicii</name>
    <dbReference type="NCBI Taxonomy" id="643214"/>
    <lineage>
        <taxon>Bacteria</taxon>
        <taxon>Bacillati</taxon>
        <taxon>Bacillota</taxon>
        <taxon>Bacilli</taxon>
        <taxon>Bacillales</taxon>
        <taxon>Staphylococcaceae</taxon>
        <taxon>Mammaliicoccus</taxon>
    </lineage>
</organism>
<gene>
    <name evidence="5" type="primary">speG_1</name>
    <name evidence="5" type="ORF">SAMEA4384403_01977</name>
</gene>
<evidence type="ECO:0000256" key="2">
    <source>
        <dbReference type="ARBA" id="ARBA00023315"/>
    </source>
</evidence>
<dbReference type="OrthoDB" id="9798081at2"/>
<feature type="domain" description="N-acetyltransferase" evidence="4">
    <location>
        <begin position="3"/>
        <end position="164"/>
    </location>
</feature>
<dbReference type="PROSITE" id="PS51186">
    <property type="entry name" value="GNAT"/>
    <property type="match status" value="1"/>
</dbReference>
<keyword evidence="2 5" id="KW-0012">Acyltransferase</keyword>
<accession>A0A239ZWL3</accession>
<evidence type="ECO:0000256" key="1">
    <source>
        <dbReference type="ARBA" id="ARBA00022679"/>
    </source>
</evidence>
<dbReference type="InterPro" id="IPR000182">
    <property type="entry name" value="GNAT_dom"/>
</dbReference>
<keyword evidence="1 5" id="KW-0808">Transferase</keyword>
<protein>
    <submittedName>
        <fullName evidence="5">Ribosomal-protein-L7p-serine acetyltransferase</fullName>
        <ecNumber evidence="5">2.3.1.57</ecNumber>
    </submittedName>
</protein>
<evidence type="ECO:0000313" key="6">
    <source>
        <dbReference type="Proteomes" id="UP000242084"/>
    </source>
</evidence>
<dbReference type="EMBL" id="LT906462">
    <property type="protein sequence ID" value="SNV75086.1"/>
    <property type="molecule type" value="Genomic_DNA"/>
</dbReference>
<reference evidence="5 6" key="1">
    <citation type="submission" date="2017-06" db="EMBL/GenBank/DDBJ databases">
        <authorList>
            <consortium name="Pathogen Informatics"/>
        </authorList>
    </citation>
    <scope>NUCLEOTIDE SEQUENCE [LARGE SCALE GENOMIC DNA]</scope>
    <source>
        <strain evidence="5 6">NCTC13839</strain>
    </source>
</reference>
<dbReference type="SUPFAM" id="SSF55729">
    <property type="entry name" value="Acyl-CoA N-acyltransferases (Nat)"/>
    <property type="match status" value="1"/>
</dbReference>
<dbReference type="Pfam" id="PF13302">
    <property type="entry name" value="Acetyltransf_3"/>
    <property type="match status" value="1"/>
</dbReference>
<dbReference type="GO" id="GO:0004145">
    <property type="term" value="F:diamine N-acetyltransferase activity"/>
    <property type="evidence" value="ECO:0007669"/>
    <property type="project" value="UniProtKB-EC"/>
</dbReference>
<dbReference type="EC" id="2.3.1.57" evidence="5"/>
<dbReference type="KEGG" id="sste:SAMEA4384403_1977"/>
<dbReference type="PANTHER" id="PTHR43792:SF8">
    <property type="entry name" value="[RIBOSOMAL PROTEIN US5]-ALANINE N-ACETYLTRANSFERASE"/>
    <property type="match status" value="1"/>
</dbReference>
<sequence>MDYYTRDIKKSDLDDIHEYMTKPEVSKYQTCGVTSYEETKNYIDEMLNRDEHCMFNVIVDADIDKVIGSIQLEHDMNNKSGEIEFVIHPDYWGNGIATDVANTMIKYGFKVLKLNRIWAQTHINNTASEIVLQKLDMKHEGILRQNVLLDDEYRDTLLYSILKEEF</sequence>
<keyword evidence="6" id="KW-1185">Reference proteome</keyword>
<dbReference type="AlphaFoldDB" id="A0A239ZWL3"/>
<evidence type="ECO:0000256" key="3">
    <source>
        <dbReference type="ARBA" id="ARBA00038502"/>
    </source>
</evidence>
<dbReference type="CDD" id="cd04301">
    <property type="entry name" value="NAT_SF"/>
    <property type="match status" value="1"/>
</dbReference>
<proteinExistence type="inferred from homology"/>
<dbReference type="InterPro" id="IPR016181">
    <property type="entry name" value="Acyl_CoA_acyltransferase"/>
</dbReference>
<evidence type="ECO:0000313" key="5">
    <source>
        <dbReference type="EMBL" id="SNV75086.1"/>
    </source>
</evidence>
<dbReference type="InterPro" id="IPR051531">
    <property type="entry name" value="N-acetyltransferase"/>
</dbReference>